<evidence type="ECO:0000313" key="1">
    <source>
        <dbReference type="EMBL" id="CEK76501.1"/>
    </source>
</evidence>
<organism evidence="1">
    <name type="scientific">Arion vulgaris</name>
    <dbReference type="NCBI Taxonomy" id="1028688"/>
    <lineage>
        <taxon>Eukaryota</taxon>
        <taxon>Metazoa</taxon>
        <taxon>Spiralia</taxon>
        <taxon>Lophotrochozoa</taxon>
        <taxon>Mollusca</taxon>
        <taxon>Gastropoda</taxon>
        <taxon>Heterobranchia</taxon>
        <taxon>Euthyneura</taxon>
        <taxon>Panpulmonata</taxon>
        <taxon>Eupulmonata</taxon>
        <taxon>Stylommatophora</taxon>
        <taxon>Helicina</taxon>
        <taxon>Arionoidea</taxon>
        <taxon>Arionidae</taxon>
        <taxon>Arion</taxon>
    </lineage>
</organism>
<feature type="non-terminal residue" evidence="1">
    <location>
        <position position="67"/>
    </location>
</feature>
<dbReference type="AlphaFoldDB" id="A0A0B7A935"/>
<reference evidence="1" key="1">
    <citation type="submission" date="2014-12" db="EMBL/GenBank/DDBJ databases">
        <title>Insight into the proteome of Arion vulgaris.</title>
        <authorList>
            <person name="Aradska J."/>
            <person name="Bulat T."/>
            <person name="Smidak R."/>
            <person name="Sarate P."/>
            <person name="Gangsoo J."/>
            <person name="Sialana F."/>
            <person name="Bilban M."/>
            <person name="Lubec G."/>
        </authorList>
    </citation>
    <scope>NUCLEOTIDE SEQUENCE</scope>
    <source>
        <tissue evidence="1">Skin</tissue>
    </source>
</reference>
<gene>
    <name evidence="1" type="primary">ORF100215</name>
</gene>
<proteinExistence type="predicted"/>
<accession>A0A0B7A935</accession>
<dbReference type="EMBL" id="HACG01029636">
    <property type="protein sequence ID" value="CEK76501.1"/>
    <property type="molecule type" value="Transcribed_RNA"/>
</dbReference>
<sequence>RILSNQNPQSQANGILSDITTEEREMKAQFAFNPYNKDFSLSAISSHLDASSQSLALPDNVRKRLDL</sequence>
<protein>
    <submittedName>
        <fullName evidence="1">Uncharacterized protein</fullName>
    </submittedName>
</protein>
<name>A0A0B7A935_9EUPU</name>
<feature type="non-terminal residue" evidence="1">
    <location>
        <position position="1"/>
    </location>
</feature>